<evidence type="ECO:0000313" key="3">
    <source>
        <dbReference type="Proteomes" id="UP000199518"/>
    </source>
</evidence>
<protein>
    <submittedName>
        <fullName evidence="2">Uncharacterized protein</fullName>
    </submittedName>
</protein>
<sequence>MNRCRSFVTIRDSETDFKIESTVEQTKTMGRPVTVRPLTPGPSPLITGARGA</sequence>
<dbReference type="Proteomes" id="UP000199518">
    <property type="component" value="Unassembled WGS sequence"/>
</dbReference>
<proteinExistence type="predicted"/>
<accession>A0A1I3BGU5</accession>
<evidence type="ECO:0000313" key="2">
    <source>
        <dbReference type="EMBL" id="SFH61524.1"/>
    </source>
</evidence>
<dbReference type="EMBL" id="FOQD01000001">
    <property type="protein sequence ID" value="SFH61524.1"/>
    <property type="molecule type" value="Genomic_DNA"/>
</dbReference>
<name>A0A1I3BGU5_9PLAN</name>
<keyword evidence="3" id="KW-1185">Reference proteome</keyword>
<evidence type="ECO:0000256" key="1">
    <source>
        <dbReference type="SAM" id="MobiDB-lite"/>
    </source>
</evidence>
<dbReference type="AlphaFoldDB" id="A0A1I3BGU5"/>
<feature type="region of interest" description="Disordered" evidence="1">
    <location>
        <begin position="32"/>
        <end position="52"/>
    </location>
</feature>
<organism evidence="2 3">
    <name type="scientific">Planctomicrobium piriforme</name>
    <dbReference type="NCBI Taxonomy" id="1576369"/>
    <lineage>
        <taxon>Bacteria</taxon>
        <taxon>Pseudomonadati</taxon>
        <taxon>Planctomycetota</taxon>
        <taxon>Planctomycetia</taxon>
        <taxon>Planctomycetales</taxon>
        <taxon>Planctomycetaceae</taxon>
        <taxon>Planctomicrobium</taxon>
    </lineage>
</organism>
<gene>
    <name evidence="2" type="ORF">SAMN05421753_101448</name>
</gene>
<dbReference type="STRING" id="1576369.SAMN05421753_101448"/>
<reference evidence="3" key="1">
    <citation type="submission" date="2016-10" db="EMBL/GenBank/DDBJ databases">
        <authorList>
            <person name="Varghese N."/>
            <person name="Submissions S."/>
        </authorList>
    </citation>
    <scope>NUCLEOTIDE SEQUENCE [LARGE SCALE GENOMIC DNA]</scope>
    <source>
        <strain evidence="3">DSM 26348</strain>
    </source>
</reference>